<feature type="compositionally biased region" description="Basic and acidic residues" evidence="1">
    <location>
        <begin position="179"/>
        <end position="211"/>
    </location>
</feature>
<protein>
    <recommendedName>
        <fullName evidence="2">Thioredoxin domain-containing protein</fullName>
    </recommendedName>
</protein>
<feature type="compositionally biased region" description="Basic and acidic residues" evidence="1">
    <location>
        <begin position="163"/>
        <end position="172"/>
    </location>
</feature>
<gene>
    <name evidence="3" type="ORF">AVDCRST_MAG05-4590</name>
</gene>
<dbReference type="PROSITE" id="PS51352">
    <property type="entry name" value="THIOREDOXIN_2"/>
    <property type="match status" value="1"/>
</dbReference>
<accession>A0A6J4TXH1</accession>
<dbReference type="InterPro" id="IPR000866">
    <property type="entry name" value="AhpC/TSA"/>
</dbReference>
<evidence type="ECO:0000313" key="3">
    <source>
        <dbReference type="EMBL" id="CAA9532923.1"/>
    </source>
</evidence>
<sequence>MFTRRKQNEAVPEVGAEAPEFNLPSAQGGQLRLSMRTVRGPVVVAFYRPGNEEDVEWFKGLAEKEQEINLASGSVVGIGVAEPDAAREFARASGLKSYLLYDYARVTSAQWGVLGGDRRHGYSSRPAVFVVGPDGNVANAWTAGRPSPDELLEKVSAITGLPKKPEEKKPAAAEDEADGEKPKKMSAEERERVKAERRAARESGKTVKTEETSPAAPGTAGGDQPKKMSKEERERIKAERRAARESGKSLKADAPGAPAAGTASADAPAEAPAQAPAEAPAEAPKKMSAEERERIKAERRAAREAGKSLKTGAPEAAAPAEAGADAPSGEGADEAPAAPPKMSKEERERIKAERRAAREAGQSLKKPAGDQPQAAPDGSTEPEAEQ</sequence>
<evidence type="ECO:0000259" key="2">
    <source>
        <dbReference type="PROSITE" id="PS51352"/>
    </source>
</evidence>
<dbReference type="GO" id="GO:0016209">
    <property type="term" value="F:antioxidant activity"/>
    <property type="evidence" value="ECO:0007669"/>
    <property type="project" value="InterPro"/>
</dbReference>
<feature type="compositionally biased region" description="Low complexity" evidence="1">
    <location>
        <begin position="312"/>
        <end position="336"/>
    </location>
</feature>
<feature type="compositionally biased region" description="Low complexity" evidence="1">
    <location>
        <begin position="252"/>
        <end position="282"/>
    </location>
</feature>
<dbReference type="AlphaFoldDB" id="A0A6J4TXH1"/>
<feature type="compositionally biased region" description="Low complexity" evidence="1">
    <location>
        <begin position="9"/>
        <end position="20"/>
    </location>
</feature>
<name>A0A6J4TXH1_9ACTN</name>
<proteinExistence type="predicted"/>
<dbReference type="SUPFAM" id="SSF52833">
    <property type="entry name" value="Thioredoxin-like"/>
    <property type="match status" value="1"/>
</dbReference>
<feature type="compositionally biased region" description="Basic and acidic residues" evidence="1">
    <location>
        <begin position="283"/>
        <end position="307"/>
    </location>
</feature>
<feature type="region of interest" description="Disordered" evidence="1">
    <location>
        <begin position="1"/>
        <end position="22"/>
    </location>
</feature>
<dbReference type="Pfam" id="PF00578">
    <property type="entry name" value="AhpC-TSA"/>
    <property type="match status" value="1"/>
</dbReference>
<feature type="compositionally biased region" description="Basic and acidic residues" evidence="1">
    <location>
        <begin position="342"/>
        <end position="358"/>
    </location>
</feature>
<feature type="compositionally biased region" description="Basic and acidic residues" evidence="1">
    <location>
        <begin position="224"/>
        <end position="251"/>
    </location>
</feature>
<dbReference type="EMBL" id="CADCVM010000498">
    <property type="protein sequence ID" value="CAA9532923.1"/>
    <property type="molecule type" value="Genomic_DNA"/>
</dbReference>
<organism evidence="3">
    <name type="scientific">uncultured Rubrobacteraceae bacterium</name>
    <dbReference type="NCBI Taxonomy" id="349277"/>
    <lineage>
        <taxon>Bacteria</taxon>
        <taxon>Bacillati</taxon>
        <taxon>Actinomycetota</taxon>
        <taxon>Rubrobacteria</taxon>
        <taxon>Rubrobacterales</taxon>
        <taxon>Rubrobacteraceae</taxon>
        <taxon>environmental samples</taxon>
    </lineage>
</organism>
<reference evidence="3" key="1">
    <citation type="submission" date="2020-02" db="EMBL/GenBank/DDBJ databases">
        <authorList>
            <person name="Meier V. D."/>
        </authorList>
    </citation>
    <scope>NUCLEOTIDE SEQUENCE</scope>
    <source>
        <strain evidence="3">AVDCRST_MAG05</strain>
    </source>
</reference>
<evidence type="ECO:0000256" key="1">
    <source>
        <dbReference type="SAM" id="MobiDB-lite"/>
    </source>
</evidence>
<dbReference type="InterPro" id="IPR036249">
    <property type="entry name" value="Thioredoxin-like_sf"/>
</dbReference>
<feature type="region of interest" description="Disordered" evidence="1">
    <location>
        <begin position="156"/>
        <end position="386"/>
    </location>
</feature>
<dbReference type="GO" id="GO:0016491">
    <property type="term" value="F:oxidoreductase activity"/>
    <property type="evidence" value="ECO:0007669"/>
    <property type="project" value="InterPro"/>
</dbReference>
<dbReference type="Gene3D" id="3.40.30.10">
    <property type="entry name" value="Glutaredoxin"/>
    <property type="match status" value="1"/>
</dbReference>
<feature type="domain" description="Thioredoxin" evidence="2">
    <location>
        <begin position="12"/>
        <end position="160"/>
    </location>
</feature>
<dbReference type="InterPro" id="IPR013766">
    <property type="entry name" value="Thioredoxin_domain"/>
</dbReference>